<feature type="binding site" evidence="5">
    <location>
        <position position="45"/>
    </location>
    <ligand>
        <name>substrate</name>
    </ligand>
</feature>
<protein>
    <recommendedName>
        <fullName evidence="5">Erythronate-4-phosphate dehydrogenase</fullName>
        <ecNumber evidence="5">1.1.1.290</ecNumber>
    </recommendedName>
</protein>
<comment type="caution">
    <text evidence="9">The sequence shown here is derived from an EMBL/GenBank/DDBJ whole genome shotgun (WGS) entry which is preliminary data.</text>
</comment>
<keyword evidence="4 5" id="KW-0664">Pyridoxine biosynthesis</keyword>
<comment type="catalytic activity">
    <reaction evidence="5">
        <text>4-phospho-D-erythronate + NAD(+) = (R)-3-hydroxy-2-oxo-4-phosphooxybutanoate + NADH + H(+)</text>
        <dbReference type="Rhea" id="RHEA:18829"/>
        <dbReference type="ChEBI" id="CHEBI:15378"/>
        <dbReference type="ChEBI" id="CHEBI:57540"/>
        <dbReference type="ChEBI" id="CHEBI:57945"/>
        <dbReference type="ChEBI" id="CHEBI:58538"/>
        <dbReference type="ChEBI" id="CHEBI:58766"/>
        <dbReference type="EC" id="1.1.1.290"/>
    </reaction>
</comment>
<comment type="pathway">
    <text evidence="5">Cofactor biosynthesis; pyridoxine 5'-phosphate biosynthesis; pyridoxine 5'-phosphate from D-erythrose 4-phosphate: step 2/5.</text>
</comment>
<dbReference type="RefSeq" id="WP_264090608.1">
    <property type="nucleotide sequence ID" value="NZ_JAMPJT010000008.1"/>
</dbReference>
<comment type="similarity">
    <text evidence="5">Belongs to the D-isomer specific 2-hydroxyacid dehydrogenase family. PdxB subfamily.</text>
</comment>
<feature type="binding site" evidence="5">
    <location>
        <position position="258"/>
    </location>
    <ligand>
        <name>substrate</name>
    </ligand>
</feature>
<feature type="binding site" evidence="5">
    <location>
        <position position="146"/>
    </location>
    <ligand>
        <name>NAD(+)</name>
        <dbReference type="ChEBI" id="CHEBI:57540"/>
    </ligand>
</feature>
<comment type="caution">
    <text evidence="5">Lacks conserved residue(s) required for the propagation of feature annotation.</text>
</comment>
<dbReference type="Pfam" id="PF00389">
    <property type="entry name" value="2-Hacid_dh"/>
    <property type="match status" value="1"/>
</dbReference>
<name>A0AA41Y531_9GAMM</name>
<feature type="binding site" evidence="5">
    <location>
        <position position="232"/>
    </location>
    <ligand>
        <name>NAD(+)</name>
        <dbReference type="ChEBI" id="CHEBI:57540"/>
    </ligand>
</feature>
<comment type="subcellular location">
    <subcellularLocation>
        <location evidence="5">Cytoplasm</location>
    </subcellularLocation>
</comment>
<feature type="domain" description="D-isomer specific 2-hydroxyacid dehydrogenase NAD-binding" evidence="7">
    <location>
        <begin position="109"/>
        <end position="255"/>
    </location>
</feature>
<feature type="active site" evidence="5">
    <location>
        <position position="208"/>
    </location>
</feature>
<evidence type="ECO:0000259" key="7">
    <source>
        <dbReference type="Pfam" id="PF02826"/>
    </source>
</evidence>
<evidence type="ECO:0000256" key="4">
    <source>
        <dbReference type="ARBA" id="ARBA00023096"/>
    </source>
</evidence>
<feature type="active site" description="Proton donor" evidence="5">
    <location>
        <position position="254"/>
    </location>
</feature>
<dbReference type="CDD" id="cd12158">
    <property type="entry name" value="ErythrP_dh"/>
    <property type="match status" value="1"/>
</dbReference>
<dbReference type="Gene3D" id="3.40.50.720">
    <property type="entry name" value="NAD(P)-binding Rossmann-like Domain"/>
    <property type="match status" value="2"/>
</dbReference>
<evidence type="ECO:0000313" key="11">
    <source>
        <dbReference type="Proteomes" id="UP001165568"/>
    </source>
</evidence>
<dbReference type="GO" id="GO:0008615">
    <property type="term" value="P:pyridoxine biosynthetic process"/>
    <property type="evidence" value="ECO:0007669"/>
    <property type="project" value="UniProtKB-UniRule"/>
</dbReference>
<dbReference type="Proteomes" id="UP001165568">
    <property type="component" value="Unassembled WGS sequence"/>
</dbReference>
<dbReference type="PANTHER" id="PTHR42938">
    <property type="entry name" value="FORMATE DEHYDROGENASE 1"/>
    <property type="match status" value="1"/>
</dbReference>
<dbReference type="InterPro" id="IPR036291">
    <property type="entry name" value="NAD(P)-bd_dom_sf"/>
</dbReference>
<dbReference type="InterPro" id="IPR038251">
    <property type="entry name" value="PdxB_dimer_sf"/>
</dbReference>
<evidence type="ECO:0000259" key="6">
    <source>
        <dbReference type="Pfam" id="PF00389"/>
    </source>
</evidence>
<dbReference type="NCBIfam" id="NF001309">
    <property type="entry name" value="PRK00257.1"/>
    <property type="match status" value="1"/>
</dbReference>
<feature type="domain" description="Erythronate-4-phosphate dehydrogenase dimerisation" evidence="8">
    <location>
        <begin position="289"/>
        <end position="369"/>
    </location>
</feature>
<dbReference type="EMBL" id="JAMPJT010000008">
    <property type="protein sequence ID" value="MCV9879541.1"/>
    <property type="molecule type" value="Genomic_DNA"/>
</dbReference>
<organism evidence="9 12">
    <name type="scientific">Brenneria izbisi</name>
    <dbReference type="NCBI Taxonomy" id="2939450"/>
    <lineage>
        <taxon>Bacteria</taxon>
        <taxon>Pseudomonadati</taxon>
        <taxon>Pseudomonadota</taxon>
        <taxon>Gammaproteobacteria</taxon>
        <taxon>Enterobacterales</taxon>
        <taxon>Pectobacteriaceae</taxon>
        <taxon>Brenneria</taxon>
    </lineage>
</organism>
<dbReference type="GO" id="GO:0046983">
    <property type="term" value="F:protein dimerization activity"/>
    <property type="evidence" value="ECO:0007669"/>
    <property type="project" value="InterPro"/>
</dbReference>
<dbReference type="GO" id="GO:0051287">
    <property type="term" value="F:NAD binding"/>
    <property type="evidence" value="ECO:0007669"/>
    <property type="project" value="InterPro"/>
</dbReference>
<dbReference type="PANTHER" id="PTHR42938:SF9">
    <property type="entry name" value="FORMATE DEHYDROGENASE 1"/>
    <property type="match status" value="1"/>
</dbReference>
<dbReference type="EMBL" id="JAMPJU010000008">
    <property type="protein sequence ID" value="MCV9882930.1"/>
    <property type="molecule type" value="Genomic_DNA"/>
</dbReference>
<keyword evidence="2 5" id="KW-0560">Oxidoreductase</keyword>
<accession>A0AA41Y531</accession>
<dbReference type="FunFam" id="3.40.50.720:FF:000093">
    <property type="entry name" value="Erythronate-4-phosphate dehydrogenase"/>
    <property type="match status" value="1"/>
</dbReference>
<reference evidence="9" key="1">
    <citation type="submission" date="2022-04" db="EMBL/GenBank/DDBJ databases">
        <title>Brenneria sp. isolated from walnut trees in Serbia.</title>
        <authorList>
            <person name="Gasic K."/>
            <person name="Zlatkovic N."/>
            <person name="Kuzmanovic N."/>
        </authorList>
    </citation>
    <scope>NUCLEOTIDE SEQUENCE</scope>
    <source>
        <strain evidence="10">KBI 423</strain>
        <strain evidence="9">KBI 447</strain>
    </source>
</reference>
<comment type="subunit">
    <text evidence="5">Homodimer.</text>
</comment>
<dbReference type="InterPro" id="IPR020921">
    <property type="entry name" value="Erythronate-4-P_DHase"/>
</dbReference>
<keyword evidence="11" id="KW-1185">Reference proteome</keyword>
<evidence type="ECO:0000313" key="12">
    <source>
        <dbReference type="Proteomes" id="UP001165569"/>
    </source>
</evidence>
<proteinExistence type="inferred from homology"/>
<gene>
    <name evidence="5 9" type="primary">pdxB</name>
    <name evidence="9" type="ORF">NC803_11870</name>
    <name evidence="10" type="ORF">NC856_11695</name>
</gene>
<dbReference type="PROSITE" id="PS00065">
    <property type="entry name" value="D_2_HYDROXYACID_DH_1"/>
    <property type="match status" value="1"/>
</dbReference>
<keyword evidence="1 5" id="KW-0963">Cytoplasm</keyword>
<dbReference type="Pfam" id="PF11890">
    <property type="entry name" value="DUF3410"/>
    <property type="match status" value="1"/>
</dbReference>
<evidence type="ECO:0000256" key="1">
    <source>
        <dbReference type="ARBA" id="ARBA00022490"/>
    </source>
</evidence>
<evidence type="ECO:0000256" key="3">
    <source>
        <dbReference type="ARBA" id="ARBA00023027"/>
    </source>
</evidence>
<evidence type="ECO:0000313" key="9">
    <source>
        <dbReference type="EMBL" id="MCV9879541.1"/>
    </source>
</evidence>
<dbReference type="InterPro" id="IPR029753">
    <property type="entry name" value="D-isomer_DH_CS"/>
</dbReference>
<dbReference type="Gene3D" id="3.30.1370.170">
    <property type="match status" value="1"/>
</dbReference>
<dbReference type="InterPro" id="IPR006140">
    <property type="entry name" value="D-isomer_DH_NAD-bd"/>
</dbReference>
<feature type="binding site" evidence="5">
    <location>
        <position position="257"/>
    </location>
    <ligand>
        <name>NAD(+)</name>
        <dbReference type="ChEBI" id="CHEBI:57540"/>
    </ligand>
</feature>
<feature type="binding site" evidence="5">
    <location>
        <position position="175"/>
    </location>
    <ligand>
        <name>NAD(+)</name>
        <dbReference type="ChEBI" id="CHEBI:57540"/>
    </ligand>
</feature>
<comment type="function">
    <text evidence="5">Catalyzes the oxidation of erythronate-4-phosphate to 3-hydroxy-2-oxo-4-phosphonooxybutanoate.</text>
</comment>
<evidence type="ECO:0000256" key="5">
    <source>
        <dbReference type="HAMAP-Rule" id="MF_01825"/>
    </source>
</evidence>
<feature type="binding site" evidence="5">
    <location>
        <position position="66"/>
    </location>
    <ligand>
        <name>substrate</name>
    </ligand>
</feature>
<evidence type="ECO:0000313" key="10">
    <source>
        <dbReference type="EMBL" id="MCV9882930.1"/>
    </source>
</evidence>
<dbReference type="InterPro" id="IPR024531">
    <property type="entry name" value="Erythronate-4-P_DHase_dimer"/>
</dbReference>
<dbReference type="SUPFAM" id="SSF52283">
    <property type="entry name" value="Formate/glycerate dehydrogenase catalytic domain-like"/>
    <property type="match status" value="1"/>
</dbReference>
<dbReference type="InterPro" id="IPR029752">
    <property type="entry name" value="D-isomer_DH_CS1"/>
</dbReference>
<dbReference type="GO" id="GO:0005829">
    <property type="term" value="C:cytosol"/>
    <property type="evidence" value="ECO:0007669"/>
    <property type="project" value="TreeGrafter"/>
</dbReference>
<dbReference type="GO" id="GO:0036001">
    <property type="term" value="P:'de novo' pyridoxal 5'-phosphate biosynthetic process"/>
    <property type="evidence" value="ECO:0007669"/>
    <property type="project" value="TreeGrafter"/>
</dbReference>
<dbReference type="AlphaFoldDB" id="A0AA41Y531"/>
<keyword evidence="3 5" id="KW-0520">NAD</keyword>
<dbReference type="GO" id="GO:0033711">
    <property type="term" value="F:4-phosphoerythronate dehydrogenase activity"/>
    <property type="evidence" value="ECO:0007669"/>
    <property type="project" value="UniProtKB-EC"/>
</dbReference>
<dbReference type="InterPro" id="IPR006139">
    <property type="entry name" value="D-isomer_2_OHA_DH_cat_dom"/>
</dbReference>
<dbReference type="Pfam" id="PF02826">
    <property type="entry name" value="2-Hacid_dh_C"/>
    <property type="match status" value="1"/>
</dbReference>
<dbReference type="EC" id="1.1.1.290" evidence="5"/>
<dbReference type="Proteomes" id="UP001165569">
    <property type="component" value="Unassembled WGS sequence"/>
</dbReference>
<feature type="domain" description="D-isomer specific 2-hydroxyacid dehydrogenase catalytic" evidence="6">
    <location>
        <begin position="4"/>
        <end position="279"/>
    </location>
</feature>
<dbReference type="SUPFAM" id="SSF51735">
    <property type="entry name" value="NAD(P)-binding Rossmann-fold domains"/>
    <property type="match status" value="1"/>
</dbReference>
<evidence type="ECO:0000259" key="8">
    <source>
        <dbReference type="Pfam" id="PF11890"/>
    </source>
</evidence>
<dbReference type="HAMAP" id="MF_01825">
    <property type="entry name" value="PdxB"/>
    <property type="match status" value="1"/>
</dbReference>
<feature type="active site" evidence="5">
    <location>
        <position position="237"/>
    </location>
</feature>
<dbReference type="PROSITE" id="PS00671">
    <property type="entry name" value="D_2_HYDROXYACID_DH_3"/>
    <property type="match status" value="1"/>
</dbReference>
<evidence type="ECO:0000256" key="2">
    <source>
        <dbReference type="ARBA" id="ARBA00023002"/>
    </source>
</evidence>
<sequence length="377" mass="40924">MKILVDENMPYACELFSRLGEVRAVPGRPLPVEALKGADALMVRSVTNVNAELLSGAAVKFVGSATAGTDHVDQNWLAANGIGFSAAPGCNAIAVVEYVFSSLLMLAERDGFQLRDKTVGIVGVGNVGGRLNARLQAWGVKTLLCDPPRAARGDDEAFVPLETLVRDADILTLHTPLYAQGPYRTKHLIDETVLNNFADGRILINACRGPVVDNAALLAVLKRGKKLSVILDVWEPEPALSTELLARVDIGTAHIAGYTLEGKARGTTQIFAAWSEFIGEPQQVALSSLLPAPEFATLTLTSPLNEALLKRLVHLVYDVRRDDALLRQVAHQDGGFDRLRKHYQERREWSSLHVICTDSASAACLNKLGFYATVDHR</sequence>